<reference evidence="2" key="1">
    <citation type="journal article" date="2022" name="Front. Microbiol.">
        <title>Genome-based taxonomic rearrangement of Oceanobacter-related bacteria including the description of Thalassolituus hydrocarbonoclasticus sp. nov. and Thalassolituus pacificus sp. nov. and emended description of the genus Thalassolituus.</title>
        <authorList>
            <person name="Dong C."/>
            <person name="Wei L."/>
            <person name="Wang J."/>
            <person name="Lai Q."/>
            <person name="Huang Z."/>
            <person name="Shao Z."/>
        </authorList>
    </citation>
    <scope>NUCLEOTIDE SEQUENCE</scope>
    <source>
        <strain evidence="2">59MF3M-4</strain>
    </source>
</reference>
<gene>
    <name evidence="2" type="ORF">NYR02_09175</name>
</gene>
<organism evidence="2 3">
    <name type="scientific">Thalassolituus pacificus</name>
    <dbReference type="NCBI Taxonomy" id="2975440"/>
    <lineage>
        <taxon>Bacteria</taxon>
        <taxon>Pseudomonadati</taxon>
        <taxon>Pseudomonadota</taxon>
        <taxon>Gammaproteobacteria</taxon>
        <taxon>Oceanospirillales</taxon>
        <taxon>Oceanospirillaceae</taxon>
        <taxon>Thalassolituus</taxon>
    </lineage>
</organism>
<evidence type="ECO:0000313" key="2">
    <source>
        <dbReference type="EMBL" id="MCT7359190.1"/>
    </source>
</evidence>
<dbReference type="RefSeq" id="WP_260976062.1">
    <property type="nucleotide sequence ID" value="NZ_JAOANI010000015.1"/>
</dbReference>
<keyword evidence="3" id="KW-1185">Reference proteome</keyword>
<dbReference type="Pfam" id="PF20376">
    <property type="entry name" value="DUF6671"/>
    <property type="match status" value="1"/>
</dbReference>
<dbReference type="EMBL" id="JAOANI010000015">
    <property type="protein sequence ID" value="MCT7359190.1"/>
    <property type="molecule type" value="Genomic_DNA"/>
</dbReference>
<sequence length="258" mass="27284">MPVAALLTRHGKGPLLAAALRPQEIGVISIGYWDTDQLGTFSGEIERPMPALDVVRLKAILAADLSGCGLGLGSEGSFGGGPYPGLLPWQQELVALFNHDTGQCVTGVAAGPAPLGVQTLADEQALAQLLSRHPGQGWILRDGDLTYKGLTSAAQVLERVSSWPLTLEPDWRAMHSPLRSQRIRAAADNLAQRLAAQCPACQRPGFWPDDAEAGLPCAGCGAATHKIQRRTAHCACGFTRTYPVSAQADPFDCPCCNP</sequence>
<dbReference type="InterPro" id="IPR046612">
    <property type="entry name" value="DUF6671"/>
</dbReference>
<evidence type="ECO:0000259" key="1">
    <source>
        <dbReference type="Pfam" id="PF20376"/>
    </source>
</evidence>
<dbReference type="AlphaFoldDB" id="A0A9X2WF62"/>
<feature type="domain" description="DUF6671" evidence="1">
    <location>
        <begin position="59"/>
        <end position="258"/>
    </location>
</feature>
<name>A0A9X2WF62_9GAMM</name>
<evidence type="ECO:0000313" key="3">
    <source>
        <dbReference type="Proteomes" id="UP001147830"/>
    </source>
</evidence>
<proteinExistence type="predicted"/>
<accession>A0A9X2WF62</accession>
<dbReference type="Proteomes" id="UP001147830">
    <property type="component" value="Unassembled WGS sequence"/>
</dbReference>
<protein>
    <recommendedName>
        <fullName evidence="1">DUF6671 domain-containing protein</fullName>
    </recommendedName>
</protein>
<reference evidence="2" key="2">
    <citation type="submission" date="2022-08" db="EMBL/GenBank/DDBJ databases">
        <authorList>
            <person name="Dong C."/>
        </authorList>
    </citation>
    <scope>NUCLEOTIDE SEQUENCE</scope>
    <source>
        <strain evidence="2">59MF3M-4</strain>
    </source>
</reference>
<comment type="caution">
    <text evidence="2">The sequence shown here is derived from an EMBL/GenBank/DDBJ whole genome shotgun (WGS) entry which is preliminary data.</text>
</comment>